<dbReference type="GO" id="GO:0010181">
    <property type="term" value="F:FMN binding"/>
    <property type="evidence" value="ECO:0007669"/>
    <property type="project" value="UniProtKB-UniRule"/>
</dbReference>
<evidence type="ECO:0000259" key="9">
    <source>
        <dbReference type="PROSITE" id="PS50902"/>
    </source>
</evidence>
<dbReference type="GO" id="GO:0009055">
    <property type="term" value="F:electron transfer activity"/>
    <property type="evidence" value="ECO:0007669"/>
    <property type="project" value="UniProtKB-UniRule"/>
</dbReference>
<evidence type="ECO:0000256" key="4">
    <source>
        <dbReference type="ARBA" id="ARBA00022448"/>
    </source>
</evidence>
<keyword evidence="4 8" id="KW-0813">Transport</keyword>
<dbReference type="RefSeq" id="WP_126842228.1">
    <property type="nucleotide sequence ID" value="NZ_PIQH01000008.1"/>
</dbReference>
<dbReference type="InterPro" id="IPR001226">
    <property type="entry name" value="Flavodoxin_CS"/>
</dbReference>
<feature type="domain" description="Flavodoxin-like" evidence="9">
    <location>
        <begin position="11"/>
        <end position="174"/>
    </location>
</feature>
<dbReference type="InterPro" id="IPR029039">
    <property type="entry name" value="Flavoprotein-like_sf"/>
</dbReference>
<dbReference type="Gene3D" id="3.40.50.360">
    <property type="match status" value="1"/>
</dbReference>
<gene>
    <name evidence="10" type="ORF">CWI84_08795</name>
</gene>
<evidence type="ECO:0000256" key="2">
    <source>
        <dbReference type="ARBA" id="ARBA00003297"/>
    </source>
</evidence>
<accession>A0A432ZPA1</accession>
<proteinExistence type="inferred from homology"/>
<evidence type="ECO:0000256" key="6">
    <source>
        <dbReference type="ARBA" id="ARBA00022643"/>
    </source>
</evidence>
<name>A0A432ZPA1_9GAMM</name>
<dbReference type="PIRSF" id="PIRSF038996">
    <property type="entry name" value="FldA"/>
    <property type="match status" value="1"/>
</dbReference>
<dbReference type="PANTHER" id="PTHR42809:SF3">
    <property type="entry name" value="FLAVODOXIN 2"/>
    <property type="match status" value="1"/>
</dbReference>
<dbReference type="NCBIfam" id="TIGR01752">
    <property type="entry name" value="flav_long"/>
    <property type="match status" value="1"/>
</dbReference>
<keyword evidence="5 8" id="KW-0285">Flavoprotein</keyword>
<evidence type="ECO:0000313" key="11">
    <source>
        <dbReference type="Proteomes" id="UP000287996"/>
    </source>
</evidence>
<dbReference type="InterPro" id="IPR010086">
    <property type="entry name" value="Flavodoxin_lc"/>
</dbReference>
<keyword evidence="11" id="KW-1185">Reference proteome</keyword>
<dbReference type="PROSITE" id="PS00201">
    <property type="entry name" value="FLAVODOXIN"/>
    <property type="match status" value="1"/>
</dbReference>
<keyword evidence="7 8" id="KW-0249">Electron transport</keyword>
<dbReference type="SUPFAM" id="SSF52218">
    <property type="entry name" value="Flavoproteins"/>
    <property type="match status" value="1"/>
</dbReference>
<comment type="function">
    <text evidence="2 8">Low-potential electron donor to a number of redox enzymes.</text>
</comment>
<sequence>MSGTEDSGLKIGLFYGSTTCYTEIAAEKLQQAIGEDIVELFDIKDTPLSEAENFDILIFGISTWDFGELQEDWESHWDDITPLNLAGKIVALYGMGDQQGYTDWFQDALGMLHHAIADKDCQRIGFWPNGDDYDFAASKALTDDGEFFFGLALDEDSQYDLSDDRIAQWSTQILEEVAELLSA</sequence>
<evidence type="ECO:0000256" key="5">
    <source>
        <dbReference type="ARBA" id="ARBA00022630"/>
    </source>
</evidence>
<reference evidence="10 11" key="1">
    <citation type="journal article" date="2011" name="Front. Microbiol.">
        <title>Genomic signatures of strain selection and enhancement in Bacillus atrophaeus var. globigii, a historical biowarfare simulant.</title>
        <authorList>
            <person name="Gibbons H.S."/>
            <person name="Broomall S.M."/>
            <person name="McNew L.A."/>
            <person name="Daligault H."/>
            <person name="Chapman C."/>
            <person name="Bruce D."/>
            <person name="Karavis M."/>
            <person name="Krepps M."/>
            <person name="McGregor P.A."/>
            <person name="Hong C."/>
            <person name="Park K.H."/>
            <person name="Akmal A."/>
            <person name="Feldman A."/>
            <person name="Lin J.S."/>
            <person name="Chang W.E."/>
            <person name="Higgs B.W."/>
            <person name="Demirev P."/>
            <person name="Lindquist J."/>
            <person name="Liem A."/>
            <person name="Fochler E."/>
            <person name="Read T.D."/>
            <person name="Tapia R."/>
            <person name="Johnson S."/>
            <person name="Bishop-Lilly K.A."/>
            <person name="Detter C."/>
            <person name="Han C."/>
            <person name="Sozhamannan S."/>
            <person name="Rosenzweig C.N."/>
            <person name="Skowronski E.W."/>
        </authorList>
    </citation>
    <scope>NUCLEOTIDE SEQUENCE [LARGE SCALE GENOMIC DNA]</scope>
    <source>
        <strain evidence="10 11">CC-PW-9</strain>
    </source>
</reference>
<comment type="cofactor">
    <cofactor evidence="1 8">
        <name>FMN</name>
        <dbReference type="ChEBI" id="CHEBI:58210"/>
    </cofactor>
</comment>
<evidence type="ECO:0000256" key="7">
    <source>
        <dbReference type="ARBA" id="ARBA00022982"/>
    </source>
</evidence>
<evidence type="ECO:0000313" key="10">
    <source>
        <dbReference type="EMBL" id="RUO79720.1"/>
    </source>
</evidence>
<dbReference type="NCBIfam" id="NF009023">
    <property type="entry name" value="PRK12359.1"/>
    <property type="match status" value="1"/>
</dbReference>
<dbReference type="Proteomes" id="UP000287996">
    <property type="component" value="Unassembled WGS sequence"/>
</dbReference>
<evidence type="ECO:0000256" key="1">
    <source>
        <dbReference type="ARBA" id="ARBA00001917"/>
    </source>
</evidence>
<protein>
    <recommendedName>
        <fullName evidence="8">Flavodoxin</fullName>
    </recommendedName>
</protein>
<dbReference type="InterPro" id="IPR050619">
    <property type="entry name" value="Flavodoxin"/>
</dbReference>
<dbReference type="PROSITE" id="PS50902">
    <property type="entry name" value="FLAVODOXIN_LIKE"/>
    <property type="match status" value="1"/>
</dbReference>
<comment type="caution">
    <text evidence="10">The sequence shown here is derived from an EMBL/GenBank/DDBJ whole genome shotgun (WGS) entry which is preliminary data.</text>
</comment>
<keyword evidence="6 8" id="KW-0288">FMN</keyword>
<dbReference type="Pfam" id="PF00258">
    <property type="entry name" value="Flavodoxin_1"/>
    <property type="match status" value="1"/>
</dbReference>
<evidence type="ECO:0000256" key="8">
    <source>
        <dbReference type="PIRNR" id="PIRNR038996"/>
    </source>
</evidence>
<dbReference type="AlphaFoldDB" id="A0A432ZPA1"/>
<dbReference type="EMBL" id="PIQH01000008">
    <property type="protein sequence ID" value="RUO79720.1"/>
    <property type="molecule type" value="Genomic_DNA"/>
</dbReference>
<dbReference type="PANTHER" id="PTHR42809">
    <property type="entry name" value="FLAVODOXIN 2"/>
    <property type="match status" value="1"/>
</dbReference>
<dbReference type="InterPro" id="IPR008254">
    <property type="entry name" value="Flavodoxin/NO_synth"/>
</dbReference>
<dbReference type="OrthoDB" id="359268at2"/>
<organism evidence="10 11">
    <name type="scientific">Idiomarina tyrosinivorans</name>
    <dbReference type="NCBI Taxonomy" id="1445662"/>
    <lineage>
        <taxon>Bacteria</taxon>
        <taxon>Pseudomonadati</taxon>
        <taxon>Pseudomonadota</taxon>
        <taxon>Gammaproteobacteria</taxon>
        <taxon>Alteromonadales</taxon>
        <taxon>Idiomarinaceae</taxon>
        <taxon>Idiomarina</taxon>
    </lineage>
</organism>
<comment type="similarity">
    <text evidence="3 8">Belongs to the flavodoxin family.</text>
</comment>
<evidence type="ECO:0000256" key="3">
    <source>
        <dbReference type="ARBA" id="ARBA00005267"/>
    </source>
</evidence>